<gene>
    <name evidence="12" type="ORF">SAMN02927921_02547</name>
</gene>
<evidence type="ECO:0000313" key="12">
    <source>
        <dbReference type="EMBL" id="SFW59106.1"/>
    </source>
</evidence>
<comment type="subcellular location">
    <subcellularLocation>
        <location evidence="1 8">Cell outer membrane</location>
        <topology evidence="1 8">Multi-pass membrane protein</topology>
    </subcellularLocation>
</comment>
<accession>A0A1K1QGP9</accession>
<feature type="domain" description="TonB-dependent receptor-like beta-barrel" evidence="10">
    <location>
        <begin position="418"/>
        <end position="981"/>
    </location>
</feature>
<evidence type="ECO:0000256" key="5">
    <source>
        <dbReference type="ARBA" id="ARBA00023077"/>
    </source>
</evidence>
<dbReference type="InterPro" id="IPR023996">
    <property type="entry name" value="TonB-dep_OMP_SusC/RagA"/>
</dbReference>
<reference evidence="12 13" key="1">
    <citation type="submission" date="2016-11" db="EMBL/GenBank/DDBJ databases">
        <authorList>
            <person name="Jaros S."/>
            <person name="Januszkiewicz K."/>
            <person name="Wedrychowicz H."/>
        </authorList>
    </citation>
    <scope>NUCLEOTIDE SEQUENCE [LARGE SCALE GENOMIC DNA]</scope>
    <source>
        <strain evidence="12 13">CGMCC 1.12145</strain>
    </source>
</reference>
<dbReference type="Gene3D" id="2.40.170.20">
    <property type="entry name" value="TonB-dependent receptor, beta-barrel domain"/>
    <property type="match status" value="1"/>
</dbReference>
<name>A0A1K1QGP9_9FLAO</name>
<feature type="domain" description="TonB-dependent receptor plug" evidence="11">
    <location>
        <begin position="119"/>
        <end position="246"/>
    </location>
</feature>
<evidence type="ECO:0000259" key="11">
    <source>
        <dbReference type="Pfam" id="PF07715"/>
    </source>
</evidence>
<keyword evidence="7 8" id="KW-0998">Cell outer membrane</keyword>
<dbReference type="InterPro" id="IPR000531">
    <property type="entry name" value="Beta-barrel_TonB"/>
</dbReference>
<dbReference type="FunFam" id="2.170.130.10:FF:000008">
    <property type="entry name" value="SusC/RagA family TonB-linked outer membrane protein"/>
    <property type="match status" value="1"/>
</dbReference>
<sequence length="1023" mass="111650">MYSKKVFQALYTIIFCVSVIGQAWSQSPAEIRGTVRASDGMPLPAVNVSIKGKSVGTVTDFDGNYTIRAQAGDFLVFSSLGFETVEKEVSGQSVLDVTLEEDVEQLSEVVVVGYGTQKKSDLTGAVSSLKAKDFNPGSNVSVDQMIQGRVSGVQVSQTSSEPGGGMSIRIRGASSVNAGNEPLYVIDGFPIDNSPMLAGGGAAGTAVNNNPRNPLNSLNPNDIESIEILKDASATAIYGSRGANGVILITTKRGSAQRISVNYDAYIGVQSVAKKMDLLSAGQYMHGINGISQDGGGTIIFTDEDREAIGNGVDWQDKIYRSAPVHSQNLSVSGGDDKTTFYTSFNYFDQQGIIDNSGIQKYIGRINLTRKLHDKIDFGINLTTSLVDDNNSVDGMSTNEDAGPIYTALLYDPTAPVYNDDGSFNQSSNLTINNPVSLIKGVSSKSKTNRTFGNVFFEYKITDALKTRLNFGSDRQTSRRDLYNSTLTFRGDAAGGIANISTLERSNVLLEYTVSYTRAFNENHSIDALGGVTYQKFNTRSFSGNITGFPSDDLGTDNLSLGDTNNDNLYSNHEENSLISYLGRINYQLYGKYLFTATLRADGSSRFGDNNKFGYFPSLALAWKLTEEEFVPEVFSNLKLRASWGQTGNQEISNYAALSTYESSTTAIINDGAVTSLRPSRIANPDLKWETTEQYNIGVDAGLWKGRLTGALDYFVKNTSDVLLNQPLPQSTGYSTILSNIGEVRNSGIEAQLSAVLVESDDFTWNTSVNFSRIRNKVTDLGEIGDIYTGSVANVGNTSILKEGHPAFSYYGYVVTGIFQENDDIAQSPQPNSQPGYPVFRDINGDGSITTADQTIIGDPYPDFTYGIHSSLNYKDFQLDVFFQGQHGGDLLNINVIESMYPGNFRRNRLAGQVLDRWTPENPSARWPSGVEPSSYGGGKVNTLVLQDATYFRLKNIQLSYTLRPEKIVDSARFYIAGQNLFTRTDYTGFDPEANSFGRSNARVDYSSYPLARTWMFGVNLSF</sequence>
<dbReference type="NCBIfam" id="TIGR04056">
    <property type="entry name" value="OMP_RagA_SusC"/>
    <property type="match status" value="1"/>
</dbReference>
<dbReference type="EMBL" id="FPJE01000013">
    <property type="protein sequence ID" value="SFW59106.1"/>
    <property type="molecule type" value="Genomic_DNA"/>
</dbReference>
<evidence type="ECO:0000256" key="8">
    <source>
        <dbReference type="PROSITE-ProRule" id="PRU01360"/>
    </source>
</evidence>
<dbReference type="Pfam" id="PF13715">
    <property type="entry name" value="CarbopepD_reg_2"/>
    <property type="match status" value="1"/>
</dbReference>
<dbReference type="InterPro" id="IPR023997">
    <property type="entry name" value="TonB-dep_OMP_SusC/RagA_CS"/>
</dbReference>
<keyword evidence="6 8" id="KW-0472">Membrane</keyword>
<dbReference type="InterPro" id="IPR036942">
    <property type="entry name" value="Beta-barrel_TonB_sf"/>
</dbReference>
<proteinExistence type="inferred from homology"/>
<protein>
    <submittedName>
        <fullName evidence="12">TonB-linked outer membrane protein, SusC/RagA family</fullName>
    </submittedName>
</protein>
<evidence type="ECO:0000313" key="13">
    <source>
        <dbReference type="Proteomes" id="UP000182248"/>
    </source>
</evidence>
<evidence type="ECO:0000256" key="9">
    <source>
        <dbReference type="RuleBase" id="RU003357"/>
    </source>
</evidence>
<keyword evidence="4 8" id="KW-0812">Transmembrane</keyword>
<dbReference type="NCBIfam" id="TIGR04057">
    <property type="entry name" value="SusC_RagA_signa"/>
    <property type="match status" value="1"/>
</dbReference>
<keyword evidence="5 9" id="KW-0798">TonB box</keyword>
<evidence type="ECO:0000256" key="1">
    <source>
        <dbReference type="ARBA" id="ARBA00004571"/>
    </source>
</evidence>
<comment type="similarity">
    <text evidence="8 9">Belongs to the TonB-dependent receptor family.</text>
</comment>
<keyword evidence="3 8" id="KW-1134">Transmembrane beta strand</keyword>
<dbReference type="Gene3D" id="2.170.130.10">
    <property type="entry name" value="TonB-dependent receptor, plug domain"/>
    <property type="match status" value="1"/>
</dbReference>
<dbReference type="PROSITE" id="PS52016">
    <property type="entry name" value="TONB_DEPENDENT_REC_3"/>
    <property type="match status" value="1"/>
</dbReference>
<dbReference type="Pfam" id="PF00593">
    <property type="entry name" value="TonB_dep_Rec_b-barrel"/>
    <property type="match status" value="1"/>
</dbReference>
<evidence type="ECO:0000256" key="7">
    <source>
        <dbReference type="ARBA" id="ARBA00023237"/>
    </source>
</evidence>
<dbReference type="InterPro" id="IPR012910">
    <property type="entry name" value="Plug_dom"/>
</dbReference>
<evidence type="ECO:0000256" key="6">
    <source>
        <dbReference type="ARBA" id="ARBA00023136"/>
    </source>
</evidence>
<dbReference type="InterPro" id="IPR008969">
    <property type="entry name" value="CarboxyPept-like_regulatory"/>
</dbReference>
<keyword evidence="13" id="KW-1185">Reference proteome</keyword>
<dbReference type="InterPro" id="IPR037066">
    <property type="entry name" value="Plug_dom_sf"/>
</dbReference>
<dbReference type="Gene3D" id="2.60.40.1120">
    <property type="entry name" value="Carboxypeptidase-like, regulatory domain"/>
    <property type="match status" value="1"/>
</dbReference>
<dbReference type="AlphaFoldDB" id="A0A1K1QGP9"/>
<dbReference type="OrthoDB" id="9768177at2"/>
<dbReference type="Pfam" id="PF07715">
    <property type="entry name" value="Plug"/>
    <property type="match status" value="1"/>
</dbReference>
<dbReference type="SUPFAM" id="SSF49464">
    <property type="entry name" value="Carboxypeptidase regulatory domain-like"/>
    <property type="match status" value="1"/>
</dbReference>
<organism evidence="12 13">
    <name type="scientific">Sinomicrobium oceani</name>
    <dbReference type="NCBI Taxonomy" id="1150368"/>
    <lineage>
        <taxon>Bacteria</taxon>
        <taxon>Pseudomonadati</taxon>
        <taxon>Bacteroidota</taxon>
        <taxon>Flavobacteriia</taxon>
        <taxon>Flavobacteriales</taxon>
        <taxon>Flavobacteriaceae</taxon>
        <taxon>Sinomicrobium</taxon>
    </lineage>
</organism>
<dbReference type="Proteomes" id="UP000182248">
    <property type="component" value="Unassembled WGS sequence"/>
</dbReference>
<dbReference type="GO" id="GO:0009279">
    <property type="term" value="C:cell outer membrane"/>
    <property type="evidence" value="ECO:0007669"/>
    <property type="project" value="UniProtKB-SubCell"/>
</dbReference>
<evidence type="ECO:0000256" key="2">
    <source>
        <dbReference type="ARBA" id="ARBA00022448"/>
    </source>
</evidence>
<dbReference type="SUPFAM" id="SSF56935">
    <property type="entry name" value="Porins"/>
    <property type="match status" value="1"/>
</dbReference>
<keyword evidence="2 8" id="KW-0813">Transport</keyword>
<dbReference type="InterPro" id="IPR039426">
    <property type="entry name" value="TonB-dep_rcpt-like"/>
</dbReference>
<dbReference type="RefSeq" id="WP_072317765.1">
    <property type="nucleotide sequence ID" value="NZ_FPJE01000013.1"/>
</dbReference>
<evidence type="ECO:0000259" key="10">
    <source>
        <dbReference type="Pfam" id="PF00593"/>
    </source>
</evidence>
<evidence type="ECO:0000256" key="3">
    <source>
        <dbReference type="ARBA" id="ARBA00022452"/>
    </source>
</evidence>
<dbReference type="STRING" id="1150368.SAMN02927921_02547"/>
<evidence type="ECO:0000256" key="4">
    <source>
        <dbReference type="ARBA" id="ARBA00022692"/>
    </source>
</evidence>